<evidence type="ECO:0000313" key="1">
    <source>
        <dbReference type="EMBL" id="QDY52218.1"/>
    </source>
</evidence>
<dbReference type="EMBL" id="MK250089">
    <property type="protein sequence ID" value="QDY52218.1"/>
    <property type="molecule type" value="Genomic_DNA"/>
</dbReference>
<sequence length="301" mass="35120">MSKKNNNIKKLFSCYKKGFEPPSELVNTSLMKYCKVFYNKGDNLIDIMKLVKEREPVNIEMKRYYSENKLKDFFGYKRGYYGKCQNSKLSITPPNFIVYTPTKVLNYNKKIHILNAIGLAFDNKKQLDYKNYMKISKKTLGKDPNHILYCKKFYVKLFNLIFKTAIKLKKKNIIMSLVGANNFAKLWIGGPIGFQKDIWFPIFNNIVKQYEGLNIMFMGTDVSNYENLGYFPELLNHPKIKNKLEDTLFINAWDCWSIPGNGNNMDNSLDGYIGRNTQIAINGTSITNTWLLEKKNYIKII</sequence>
<protein>
    <submittedName>
        <fullName evidence="1">Uncharacterized protein</fullName>
    </submittedName>
</protein>
<organism evidence="1">
    <name type="scientific">Mimiviridae sp. ChoanoV1</name>
    <dbReference type="NCBI Taxonomy" id="2596887"/>
    <lineage>
        <taxon>Viruses</taxon>
        <taxon>Varidnaviria</taxon>
        <taxon>Bamfordvirae</taxon>
        <taxon>Nucleocytoviricota</taxon>
        <taxon>Megaviricetes</taxon>
        <taxon>Imitervirales</taxon>
        <taxon>Schizomimiviridae</taxon>
    </lineage>
</organism>
<gene>
    <name evidence="1" type="ORF">5_15</name>
</gene>
<accession>A0A5B8IFM7</accession>
<reference evidence="1" key="1">
    <citation type="submission" date="2018-11" db="EMBL/GenBank/DDBJ databases">
        <title>A distinct lineage of giant viruses engineers rhodopsin photosystems in predatory marine eukaryotes.</title>
        <authorList>
            <person name="Needham D.M."/>
            <person name="Yoshizawa S."/>
            <person name="Hosaka T."/>
            <person name="Poirier C."/>
            <person name="Choi C.-J."/>
            <person name="Hehenberger E."/>
            <person name="Irwin N.A.T."/>
            <person name="Wilken S."/>
            <person name="Yung C.-M."/>
            <person name="Bachy C."/>
            <person name="Kurihara R."/>
            <person name="Nakajima Y."/>
            <person name="Kojima K."/>
            <person name="Kimura-Someya T."/>
            <person name="Leonard G."/>
            <person name="Malmstrom R.R."/>
            <person name="Mende D."/>
            <person name="Olson D.K."/>
            <person name="Sudo Y."/>
            <person name="Sudek S."/>
            <person name="Richards T.A."/>
            <person name="DeLong E.F."/>
            <person name="Keeling P.J."/>
            <person name="Santoro A.E."/>
            <person name="Shirouzu M."/>
            <person name="Iwasaki W."/>
            <person name="Worden A.Z."/>
        </authorList>
    </citation>
    <scope>NUCLEOTIDE SEQUENCE</scope>
</reference>
<name>A0A5B8IFM7_9VIRU</name>
<proteinExistence type="predicted"/>